<protein>
    <recommendedName>
        <fullName evidence="4">BTB domain-containing protein</fullName>
    </recommendedName>
</protein>
<evidence type="ECO:0008006" key="4">
    <source>
        <dbReference type="Google" id="ProtNLM"/>
    </source>
</evidence>
<accession>A0A8H7DCA1</accession>
<organism evidence="2 3">
    <name type="scientific">Mycena sanguinolenta</name>
    <dbReference type="NCBI Taxonomy" id="230812"/>
    <lineage>
        <taxon>Eukaryota</taxon>
        <taxon>Fungi</taxon>
        <taxon>Dikarya</taxon>
        <taxon>Basidiomycota</taxon>
        <taxon>Agaricomycotina</taxon>
        <taxon>Agaricomycetes</taxon>
        <taxon>Agaricomycetidae</taxon>
        <taxon>Agaricales</taxon>
        <taxon>Marasmiineae</taxon>
        <taxon>Mycenaceae</taxon>
        <taxon>Mycena</taxon>
    </lineage>
</organism>
<reference evidence="2" key="1">
    <citation type="submission" date="2020-05" db="EMBL/GenBank/DDBJ databases">
        <title>Mycena genomes resolve the evolution of fungal bioluminescence.</title>
        <authorList>
            <person name="Tsai I.J."/>
        </authorList>
    </citation>
    <scope>NUCLEOTIDE SEQUENCE</scope>
    <source>
        <strain evidence="2">160909Yilan</strain>
    </source>
</reference>
<gene>
    <name evidence="2" type="ORF">MSAN_00942300</name>
</gene>
<dbReference type="AlphaFoldDB" id="A0A8H7DCA1"/>
<dbReference type="EMBL" id="JACAZH010000006">
    <property type="protein sequence ID" value="KAF7366838.1"/>
    <property type="molecule type" value="Genomic_DNA"/>
</dbReference>
<dbReference type="OrthoDB" id="2523383at2759"/>
<proteinExistence type="predicted"/>
<sequence length="215" mass="22222">MTRVFFNISSDALAAAAPDLAPVSSGVHPPRPACQGRLDAGGDRLAGAVTTPLYPPTTQGKVFPVHAVVLAAHCAKLLPLPPALAFSHSGLTLPVLPITLPSPPAFAILHAWIYTGRLDAALGSLLPLPSAFLAFFAASSLHFSSRSSASSSRTHDIVPAHPSSTTSAGGNVATRLSHAAHVNELWQDMVVPGVYDAGLWDAWEVVLGGMGRCAV</sequence>
<evidence type="ECO:0000313" key="2">
    <source>
        <dbReference type="EMBL" id="KAF7366838.1"/>
    </source>
</evidence>
<dbReference type="Proteomes" id="UP000623467">
    <property type="component" value="Unassembled WGS sequence"/>
</dbReference>
<keyword evidence="3" id="KW-1185">Reference proteome</keyword>
<comment type="caution">
    <text evidence="2">The sequence shown here is derived from an EMBL/GenBank/DDBJ whole genome shotgun (WGS) entry which is preliminary data.</text>
</comment>
<dbReference type="CDD" id="cd18186">
    <property type="entry name" value="BTB_POZ_ZBTB_KLHL-like"/>
    <property type="match status" value="1"/>
</dbReference>
<feature type="region of interest" description="Disordered" evidence="1">
    <location>
        <begin position="150"/>
        <end position="170"/>
    </location>
</feature>
<evidence type="ECO:0000256" key="1">
    <source>
        <dbReference type="SAM" id="MobiDB-lite"/>
    </source>
</evidence>
<name>A0A8H7DCA1_9AGAR</name>
<evidence type="ECO:0000313" key="3">
    <source>
        <dbReference type="Proteomes" id="UP000623467"/>
    </source>
</evidence>